<organism evidence="1 2">
    <name type="scientific">Pseudomonas putida</name>
    <name type="common">Arthrobacter siderocapsulatus</name>
    <dbReference type="NCBI Taxonomy" id="303"/>
    <lineage>
        <taxon>Bacteria</taxon>
        <taxon>Pseudomonadati</taxon>
        <taxon>Pseudomonadota</taxon>
        <taxon>Gammaproteobacteria</taxon>
        <taxon>Pseudomonadales</taxon>
        <taxon>Pseudomonadaceae</taxon>
        <taxon>Pseudomonas</taxon>
    </lineage>
</organism>
<proteinExistence type="predicted"/>
<evidence type="ECO:0000313" key="1">
    <source>
        <dbReference type="EMBL" id="BBT39528.1"/>
    </source>
</evidence>
<protein>
    <submittedName>
        <fullName evidence="1">Uncharacterized protein</fullName>
    </submittedName>
</protein>
<dbReference type="Proteomes" id="UP000515680">
    <property type="component" value="Chromosome"/>
</dbReference>
<evidence type="ECO:0000313" key="2">
    <source>
        <dbReference type="Proteomes" id="UP000515680"/>
    </source>
</evidence>
<accession>A0A6S5T7S8</accession>
<gene>
    <name evidence="1" type="ORF">WP8W18C01_18690</name>
</gene>
<dbReference type="EMBL" id="AP022227">
    <property type="protein sequence ID" value="BBT39528.1"/>
    <property type="molecule type" value="Genomic_DNA"/>
</dbReference>
<name>A0A6S5T7S8_PSEPU</name>
<dbReference type="AlphaFoldDB" id="A0A6S5T7S8"/>
<reference evidence="1 2" key="1">
    <citation type="submission" date="2019-12" db="EMBL/GenBank/DDBJ databases">
        <title>complete genome sequences of Pseudomonas putida str. WP8-W18-CRE-01 isolated from wastewater treatment plant effluent.</title>
        <authorList>
            <person name="Sekizuka T."/>
            <person name="Itokawa K."/>
            <person name="Yatsu K."/>
            <person name="Inamine Y."/>
            <person name="Kuroda M."/>
        </authorList>
    </citation>
    <scope>NUCLEOTIDE SEQUENCE [LARGE SCALE GENOMIC DNA]</scope>
    <source>
        <strain evidence="1 2">WP8-W18-CRE-01</strain>
    </source>
</reference>
<sequence length="29" mass="3327">MKPGGSFPQVGKKLREWGAVIYNYNFPNQ</sequence>